<gene>
    <name evidence="1" type="ORF">FC46_GL001647</name>
</gene>
<accession>A0A0R1U3Q8</accession>
<comment type="caution">
    <text evidence="1">The sequence shown here is derived from an EMBL/GenBank/DDBJ whole genome shotgun (WGS) entry which is preliminary data.</text>
</comment>
<evidence type="ECO:0000313" key="2">
    <source>
        <dbReference type="Proteomes" id="UP000051036"/>
    </source>
</evidence>
<keyword evidence="2" id="KW-1185">Reference proteome</keyword>
<reference evidence="1 2" key="1">
    <citation type="journal article" date="2015" name="Genome Announc.">
        <title>Expanding the biotechnology potential of lactobacilli through comparative genomics of 213 strains and associated genera.</title>
        <authorList>
            <person name="Sun Z."/>
            <person name="Harris H.M."/>
            <person name="McCann A."/>
            <person name="Guo C."/>
            <person name="Argimon S."/>
            <person name="Zhang W."/>
            <person name="Yang X."/>
            <person name="Jeffery I.B."/>
            <person name="Cooney J.C."/>
            <person name="Kagawa T.F."/>
            <person name="Liu W."/>
            <person name="Song Y."/>
            <person name="Salvetti E."/>
            <person name="Wrobel A."/>
            <person name="Rasinkangas P."/>
            <person name="Parkhill J."/>
            <person name="Rea M.C."/>
            <person name="O'Sullivan O."/>
            <person name="Ritari J."/>
            <person name="Douillard F.P."/>
            <person name="Paul Ross R."/>
            <person name="Yang R."/>
            <person name="Briner A.E."/>
            <person name="Felis G.E."/>
            <person name="de Vos W.M."/>
            <person name="Barrangou R."/>
            <person name="Klaenhammer T.R."/>
            <person name="Caufield P.W."/>
            <person name="Cui Y."/>
            <person name="Zhang H."/>
            <person name="O'Toole P.W."/>
        </authorList>
    </citation>
    <scope>NUCLEOTIDE SEQUENCE [LARGE SCALE GENOMIC DNA]</scope>
    <source>
        <strain evidence="1 2">DSM 16043</strain>
    </source>
</reference>
<dbReference type="PATRIC" id="fig|1423763.3.peg.1674"/>
<dbReference type="Proteomes" id="UP000051036">
    <property type="component" value="Unassembled WGS sequence"/>
</dbReference>
<dbReference type="AlphaFoldDB" id="A0A0R1U3Q8"/>
<protein>
    <submittedName>
        <fullName evidence="1">Uncharacterized protein</fullName>
    </submittedName>
</protein>
<name>A0A0R1U3Q8_9LACO</name>
<organism evidence="1 2">
    <name type="scientific">Lactobacillus kalixensis DSM 16043</name>
    <dbReference type="NCBI Taxonomy" id="1423763"/>
    <lineage>
        <taxon>Bacteria</taxon>
        <taxon>Bacillati</taxon>
        <taxon>Bacillota</taxon>
        <taxon>Bacilli</taxon>
        <taxon>Lactobacillales</taxon>
        <taxon>Lactobacillaceae</taxon>
        <taxon>Lactobacillus</taxon>
    </lineage>
</organism>
<dbReference type="EMBL" id="AZFM01000059">
    <property type="protein sequence ID" value="KRL87913.1"/>
    <property type="molecule type" value="Genomic_DNA"/>
</dbReference>
<sequence length="296" mass="34651">MNRDRIISKLNISDYLTQGGLSLHHVFDLFSDVDSNYGNFSKEKFVCWYAEDESIRNCVEKIDYYELSGQDTIAFFDLRRQPIDGVYRSLILDEQKGLILSRQSSKQIQNTVYDKTSIGKKVFQDFIKNNLKYQYRHCLSFGYVAFFFKHGITQGSDCISLHKVKDVEFDMKQNQCHFQTLGMKHNLTITFTDINENLPKRIEESIIHNQVVSNSLSHHLEHISLKCMPAYKSVLDAILFNEEWITKTPGKVHLAEVAHEIVDIMLNALVETIQKEVNWLDHQEHIRRVKRMLKDQ</sequence>
<evidence type="ECO:0000313" key="1">
    <source>
        <dbReference type="EMBL" id="KRL87913.1"/>
    </source>
</evidence>
<dbReference type="STRING" id="1423763.FC46_GL001647"/>
<proteinExistence type="predicted"/>